<keyword evidence="5 12" id="KW-0276">Fatty acid metabolism</keyword>
<dbReference type="PIRSF" id="PIRSF000126">
    <property type="entry name" value="11-beta-HSD1"/>
    <property type="match status" value="1"/>
</dbReference>
<dbReference type="PANTHER" id="PTHR43086:SF2">
    <property type="entry name" value="HYDROXYSTEROID DEHYDROGENASE-LIKE PROTEIN 1"/>
    <property type="match status" value="1"/>
</dbReference>
<protein>
    <recommendedName>
        <fullName evidence="12">Very-long-chain 3-oxoacyl-CoA reductase</fullName>
        <ecNumber evidence="12">1.1.1.330</ecNumber>
    </recommendedName>
    <alternativeName>
        <fullName evidence="12">3-ketoacyl-CoA reductase</fullName>
        <shortName evidence="12">3-ketoreductase</shortName>
        <shortName evidence="12">KAR</shortName>
    </alternativeName>
    <alternativeName>
        <fullName evidence="12">Microsomal beta-keto-reductase</fullName>
    </alternativeName>
</protein>
<evidence type="ECO:0000256" key="11">
    <source>
        <dbReference type="ARBA" id="ARBA00023160"/>
    </source>
</evidence>
<keyword evidence="2 12" id="KW-0444">Lipid biosynthesis</keyword>
<dbReference type="GO" id="GO:0045703">
    <property type="term" value="F:ketoreductase activity"/>
    <property type="evidence" value="ECO:0007669"/>
    <property type="project" value="UniProtKB-UniRule"/>
</dbReference>
<dbReference type="Proteomes" id="UP001320420">
    <property type="component" value="Unassembled WGS sequence"/>
</dbReference>
<dbReference type="Pfam" id="PF00106">
    <property type="entry name" value="adh_short"/>
    <property type="match status" value="1"/>
</dbReference>
<dbReference type="InterPro" id="IPR027533">
    <property type="entry name" value="3_ketoreductase_fungal"/>
</dbReference>
<gene>
    <name evidence="13" type="ORF">SLS62_001121</name>
</gene>
<keyword evidence="4 12" id="KW-0256">Endoplasmic reticulum</keyword>
<dbReference type="PROSITE" id="PS00061">
    <property type="entry name" value="ADH_SHORT"/>
    <property type="match status" value="1"/>
</dbReference>
<comment type="pathway">
    <text evidence="1">Lipid metabolism; fatty acid biosynthesis.</text>
</comment>
<evidence type="ECO:0000256" key="8">
    <source>
        <dbReference type="ARBA" id="ARBA00023002"/>
    </source>
</evidence>
<reference evidence="13 14" key="1">
    <citation type="submission" date="2024-02" db="EMBL/GenBank/DDBJ databases">
        <title>De novo assembly and annotation of 12 fungi associated with fruit tree decline syndrome in Ontario, Canada.</title>
        <authorList>
            <person name="Sulman M."/>
            <person name="Ellouze W."/>
            <person name="Ilyukhin E."/>
        </authorList>
    </citation>
    <scope>NUCLEOTIDE SEQUENCE [LARGE SCALE GENOMIC DNA]</scope>
    <source>
        <strain evidence="13 14">M11/M66-122</strain>
    </source>
</reference>
<dbReference type="GO" id="GO:0030148">
    <property type="term" value="P:sphingolipid biosynthetic process"/>
    <property type="evidence" value="ECO:0007669"/>
    <property type="project" value="UniProtKB-ARBA"/>
</dbReference>
<evidence type="ECO:0000256" key="10">
    <source>
        <dbReference type="ARBA" id="ARBA00023136"/>
    </source>
</evidence>
<dbReference type="EC" id="1.1.1.330" evidence="12"/>
<comment type="function">
    <text evidence="12">Component of the microsomal membrane bound fatty acid elongation system, which produces the 26-carbon very long-chain fatty acids (VLCFA) from palmitate. Catalyzes the reduction of the 3-ketoacyl-CoA intermediate that is formed in each cycle of fatty acid elongation. VLCFAs serve as precursors for ceramide and sphingolipids.</text>
</comment>
<keyword evidence="14" id="KW-1185">Reference proteome</keyword>
<feature type="binding site" evidence="12">
    <location>
        <position position="196"/>
    </location>
    <ligand>
        <name>substrate</name>
    </ligand>
</feature>
<keyword evidence="6 12" id="KW-0521">NADP</keyword>
<keyword evidence="3 12" id="KW-0812">Transmembrane</keyword>
<dbReference type="InterPro" id="IPR020904">
    <property type="entry name" value="Sc_DH/Rdtase_CS"/>
</dbReference>
<keyword evidence="10 12" id="KW-0472">Membrane</keyword>
<keyword evidence="11 12" id="KW-0275">Fatty acid biosynthesis</keyword>
<name>A0AAN9YWR8_9PEZI</name>
<comment type="subcellular location">
    <subcellularLocation>
        <location evidence="12">Endoplasmic reticulum membrane</location>
        <topology evidence="12">Single-pass membrane protein</topology>
    </subcellularLocation>
</comment>
<evidence type="ECO:0000313" key="14">
    <source>
        <dbReference type="Proteomes" id="UP001320420"/>
    </source>
</evidence>
<evidence type="ECO:0000256" key="12">
    <source>
        <dbReference type="HAMAP-Rule" id="MF_03107"/>
    </source>
</evidence>
<dbReference type="SUPFAM" id="SSF51735">
    <property type="entry name" value="NAD(P)-binding Rossmann-fold domains"/>
    <property type="match status" value="1"/>
</dbReference>
<organism evidence="13 14">
    <name type="scientific">Diatrype stigma</name>
    <dbReference type="NCBI Taxonomy" id="117547"/>
    <lineage>
        <taxon>Eukaryota</taxon>
        <taxon>Fungi</taxon>
        <taxon>Dikarya</taxon>
        <taxon>Ascomycota</taxon>
        <taxon>Pezizomycotina</taxon>
        <taxon>Sordariomycetes</taxon>
        <taxon>Xylariomycetidae</taxon>
        <taxon>Xylariales</taxon>
        <taxon>Diatrypaceae</taxon>
        <taxon>Diatrype</taxon>
    </lineage>
</organism>
<dbReference type="InterPro" id="IPR002347">
    <property type="entry name" value="SDR_fam"/>
</dbReference>
<feature type="active site" description="Proton acceptor" evidence="12">
    <location>
        <position position="209"/>
    </location>
</feature>
<dbReference type="GO" id="GO:0005789">
    <property type="term" value="C:endoplasmic reticulum membrane"/>
    <property type="evidence" value="ECO:0007669"/>
    <property type="project" value="UniProtKB-SubCell"/>
</dbReference>
<keyword evidence="8 12" id="KW-0560">Oxidoreductase</keyword>
<dbReference type="GO" id="GO:0030497">
    <property type="term" value="P:fatty acid elongation"/>
    <property type="evidence" value="ECO:0007669"/>
    <property type="project" value="UniProtKB-UniRule"/>
</dbReference>
<dbReference type="AlphaFoldDB" id="A0AAN9YWR8"/>
<proteinExistence type="inferred from homology"/>
<dbReference type="Gene3D" id="3.40.50.720">
    <property type="entry name" value="NAD(P)-binding Rossmann-like Domain"/>
    <property type="match status" value="1"/>
</dbReference>
<dbReference type="FunFam" id="3.40.50.720:FF:000317">
    <property type="entry name" value="Very-long-chain 3-oxoacyl-CoA reductase"/>
    <property type="match status" value="1"/>
</dbReference>
<evidence type="ECO:0000256" key="4">
    <source>
        <dbReference type="ARBA" id="ARBA00022824"/>
    </source>
</evidence>
<dbReference type="CDD" id="cd05356">
    <property type="entry name" value="17beta-HSD1_like_SDR_c"/>
    <property type="match status" value="1"/>
</dbReference>
<accession>A0AAN9YWR8</accession>
<comment type="catalytic activity">
    <reaction evidence="12">
        <text>a very-long-chain (3R)-3-hydroxyacyl-CoA + NADP(+) = a very-long-chain 3-oxoacyl-CoA + NADPH + H(+)</text>
        <dbReference type="Rhea" id="RHEA:48680"/>
        <dbReference type="ChEBI" id="CHEBI:15378"/>
        <dbReference type="ChEBI" id="CHEBI:57783"/>
        <dbReference type="ChEBI" id="CHEBI:58349"/>
        <dbReference type="ChEBI" id="CHEBI:85440"/>
        <dbReference type="ChEBI" id="CHEBI:90725"/>
        <dbReference type="EC" id="1.1.1.330"/>
    </reaction>
</comment>
<dbReference type="PANTHER" id="PTHR43086">
    <property type="entry name" value="VERY-LONG-CHAIN 3-OXOOACYL-COA REDUCTASE"/>
    <property type="match status" value="1"/>
</dbReference>
<keyword evidence="9 12" id="KW-0443">Lipid metabolism</keyword>
<dbReference type="PRINTS" id="PR00081">
    <property type="entry name" value="GDHRDH"/>
</dbReference>
<dbReference type="GO" id="GO:0141040">
    <property type="term" value="F:very-long-chain 3-oxoacyl-CoA reductase activity"/>
    <property type="evidence" value="ECO:0007669"/>
    <property type="project" value="UniProtKB-EC"/>
</dbReference>
<keyword evidence="7 12" id="KW-1133">Transmembrane helix</keyword>
<evidence type="ECO:0000256" key="2">
    <source>
        <dbReference type="ARBA" id="ARBA00022516"/>
    </source>
</evidence>
<evidence type="ECO:0000256" key="6">
    <source>
        <dbReference type="ARBA" id="ARBA00022857"/>
    </source>
</evidence>
<comment type="caution">
    <text evidence="13">The sequence shown here is derived from an EMBL/GenBank/DDBJ whole genome shotgun (WGS) entry which is preliminary data.</text>
</comment>
<dbReference type="HAMAP" id="MF_03107">
    <property type="entry name" value="3_ketoreductase"/>
    <property type="match status" value="1"/>
</dbReference>
<evidence type="ECO:0000256" key="9">
    <source>
        <dbReference type="ARBA" id="ARBA00023098"/>
    </source>
</evidence>
<evidence type="ECO:0000256" key="1">
    <source>
        <dbReference type="ARBA" id="ARBA00005194"/>
    </source>
</evidence>
<evidence type="ECO:0000256" key="3">
    <source>
        <dbReference type="ARBA" id="ARBA00022692"/>
    </source>
</evidence>
<evidence type="ECO:0000313" key="13">
    <source>
        <dbReference type="EMBL" id="KAK7756680.1"/>
    </source>
</evidence>
<dbReference type="InterPro" id="IPR036291">
    <property type="entry name" value="NAD(P)-bd_dom_sf"/>
</dbReference>
<evidence type="ECO:0000256" key="5">
    <source>
        <dbReference type="ARBA" id="ARBA00022832"/>
    </source>
</evidence>
<dbReference type="EMBL" id="JAKJXP020000005">
    <property type="protein sequence ID" value="KAK7756680.1"/>
    <property type="molecule type" value="Genomic_DNA"/>
</dbReference>
<sequence length="336" mass="36558">MTVLNDVIAAAPQPVKTGLGVVGALFLASKLFSFLRLAVSTFILPGTNLRKYGGKGTWAVVTGASDGLGKEFALNLASKGFNIVLVSRTLSKLQAFAQELETKYPGVQTKVLDIDFSADNDEDYARLEKIIDGLDIGILLNNVGQSHSIPVPFTLTDKKELQNIITINCIGTLKITQVIAPRMESRKRGLILTMGSFGGWMPSPLLATYSGSKAFLQHWSTALASELKPKGVDVQLCLSYLVVSAMSKVRKPSALIPSAKSFVRAALGKVGSGGWQQTAYTYTPYWSHALLGWVIENTFGTGHAALVWYNQKMHEDIRRRALKKQAREAAKQAKEN</sequence>
<evidence type="ECO:0000256" key="7">
    <source>
        <dbReference type="ARBA" id="ARBA00022989"/>
    </source>
</evidence>
<comment type="similarity">
    <text evidence="12">Belongs to the short-chain dehydrogenases/reductases (SDR) family.</text>
</comment>